<evidence type="ECO:0000313" key="2">
    <source>
        <dbReference type="EMBL" id="EAZ41696.1"/>
    </source>
</evidence>
<reference evidence="2" key="1">
    <citation type="journal article" date="2005" name="PLoS Biol.">
        <title>The genomes of Oryza sativa: a history of duplications.</title>
        <authorList>
            <person name="Yu J."/>
            <person name="Wang J."/>
            <person name="Lin W."/>
            <person name="Li S."/>
            <person name="Li H."/>
            <person name="Zhou J."/>
            <person name="Ni P."/>
            <person name="Dong W."/>
            <person name="Hu S."/>
            <person name="Zeng C."/>
            <person name="Zhang J."/>
            <person name="Zhang Y."/>
            <person name="Li R."/>
            <person name="Xu Z."/>
            <person name="Li S."/>
            <person name="Li X."/>
            <person name="Zheng H."/>
            <person name="Cong L."/>
            <person name="Lin L."/>
            <person name="Yin J."/>
            <person name="Geng J."/>
            <person name="Li G."/>
            <person name="Shi J."/>
            <person name="Liu J."/>
            <person name="Lv H."/>
            <person name="Li J."/>
            <person name="Wang J."/>
            <person name="Deng Y."/>
            <person name="Ran L."/>
            <person name="Shi X."/>
            <person name="Wang X."/>
            <person name="Wu Q."/>
            <person name="Li C."/>
            <person name="Ren X."/>
            <person name="Wang J."/>
            <person name="Wang X."/>
            <person name="Li D."/>
            <person name="Liu D."/>
            <person name="Zhang X."/>
            <person name="Ji Z."/>
            <person name="Zhao W."/>
            <person name="Sun Y."/>
            <person name="Zhang Z."/>
            <person name="Bao J."/>
            <person name="Han Y."/>
            <person name="Dong L."/>
            <person name="Ji J."/>
            <person name="Chen P."/>
            <person name="Wu S."/>
            <person name="Liu J."/>
            <person name="Xiao Y."/>
            <person name="Bu D."/>
            <person name="Tan J."/>
            <person name="Yang L."/>
            <person name="Ye C."/>
            <person name="Zhang J."/>
            <person name="Xu J."/>
            <person name="Zhou Y."/>
            <person name="Yu Y."/>
            <person name="Zhang B."/>
            <person name="Zhuang S."/>
            <person name="Wei H."/>
            <person name="Liu B."/>
            <person name="Lei M."/>
            <person name="Yu H."/>
            <person name="Li Y."/>
            <person name="Xu H."/>
            <person name="Wei S."/>
            <person name="He X."/>
            <person name="Fang L."/>
            <person name="Zhang Z."/>
            <person name="Zhang Y."/>
            <person name="Huang X."/>
            <person name="Su Z."/>
            <person name="Tong W."/>
            <person name="Li J."/>
            <person name="Tong Z."/>
            <person name="Li S."/>
            <person name="Ye J."/>
            <person name="Wang L."/>
            <person name="Fang L."/>
            <person name="Lei T."/>
            <person name="Chen C."/>
            <person name="Chen H."/>
            <person name="Xu Z."/>
            <person name="Li H."/>
            <person name="Huang H."/>
            <person name="Zhang F."/>
            <person name="Xu H."/>
            <person name="Li N."/>
            <person name="Zhao C."/>
            <person name="Li S."/>
            <person name="Dong L."/>
            <person name="Huang Y."/>
            <person name="Li L."/>
            <person name="Xi Y."/>
            <person name="Qi Q."/>
            <person name="Li W."/>
            <person name="Zhang B."/>
            <person name="Hu W."/>
            <person name="Zhang Y."/>
            <person name="Tian X."/>
            <person name="Jiao Y."/>
            <person name="Liang X."/>
            <person name="Jin J."/>
            <person name="Gao L."/>
            <person name="Zheng W."/>
            <person name="Hao B."/>
            <person name="Liu S."/>
            <person name="Wang W."/>
            <person name="Yuan L."/>
            <person name="Cao M."/>
            <person name="McDermott J."/>
            <person name="Samudrala R."/>
            <person name="Wang J."/>
            <person name="Wong G.K."/>
            <person name="Yang H."/>
        </authorList>
    </citation>
    <scope>NUCLEOTIDE SEQUENCE [LARGE SCALE GENOMIC DNA]</scope>
</reference>
<feature type="compositionally biased region" description="Acidic residues" evidence="1">
    <location>
        <begin position="192"/>
        <end position="223"/>
    </location>
</feature>
<feature type="compositionally biased region" description="Basic residues" evidence="1">
    <location>
        <begin position="416"/>
        <end position="429"/>
    </location>
</feature>
<accession>A3BQ57</accession>
<dbReference type="EMBL" id="CM000145">
    <property type="protein sequence ID" value="EAZ41696.1"/>
    <property type="molecule type" value="Genomic_DNA"/>
</dbReference>
<dbReference type="AlphaFoldDB" id="A3BQ57"/>
<feature type="region of interest" description="Disordered" evidence="1">
    <location>
        <begin position="372"/>
        <end position="429"/>
    </location>
</feature>
<reference evidence="2" key="2">
    <citation type="submission" date="2008-12" db="EMBL/GenBank/DDBJ databases">
        <title>Improved gene annotation of the rice (Oryza sativa) genomes.</title>
        <authorList>
            <person name="Wang J."/>
            <person name="Li R."/>
            <person name="Fan W."/>
            <person name="Huang Q."/>
            <person name="Zhang J."/>
            <person name="Zhou Y."/>
            <person name="Hu Y."/>
            <person name="Zi S."/>
            <person name="Li J."/>
            <person name="Ni P."/>
            <person name="Zheng H."/>
            <person name="Zhang Y."/>
            <person name="Zhao M."/>
            <person name="Hao Q."/>
            <person name="McDermott J."/>
            <person name="Samudrala R."/>
            <person name="Kristiansen K."/>
            <person name="Wong G.K.-S."/>
        </authorList>
    </citation>
    <scope>NUCLEOTIDE SEQUENCE</scope>
</reference>
<dbReference type="SUPFAM" id="SSF50249">
    <property type="entry name" value="Nucleic acid-binding proteins"/>
    <property type="match status" value="1"/>
</dbReference>
<evidence type="ECO:0000256" key="1">
    <source>
        <dbReference type="SAM" id="MobiDB-lite"/>
    </source>
</evidence>
<proteinExistence type="predicted"/>
<gene>
    <name evidence="2" type="ORF">OsJ_26231</name>
</gene>
<feature type="compositionally biased region" description="Basic and acidic residues" evidence="1">
    <location>
        <begin position="255"/>
        <end position="268"/>
    </location>
</feature>
<feature type="compositionally biased region" description="Basic and acidic residues" evidence="1">
    <location>
        <begin position="127"/>
        <end position="163"/>
    </location>
</feature>
<dbReference type="InterPro" id="IPR012340">
    <property type="entry name" value="NA-bd_OB-fold"/>
</dbReference>
<sequence>MEVDKSTQGTLEEQMFYNRKTLQEITNMGHDDTKSQDFICTTKATIDHLQDVTWWYMSCNDCNKKVVKKIDKYYCEKCKMYPENTKPRHSDEQNLPKLMEVDKSTQGTLEEQMFYNRKTLQEITNMGHDDTKSQDLLNNEKDKLNYPPNRRESSLYVHIKQEPEDSDGDKDETTSSRKIQRGSQTTKGYITIEDDTGEENDSEEDLEDDSEEGLEDGSEEDIKEDCTKTSVLQRPQPEPVATISKRIGKRLTRNLGEKKTSVYRKQETDAQLEDSDGTKSAKKRGKKLSTKIGEIKASTPGKQQLADAQLEDSDEPILKQGIKLSTNEKRRRSFVIEDESEDECTTKNYIKRIELQVGKSGLDNKCIEQRSVATTARRGRKRSAKEVDDIKTNNTDLKHQIPTIPNGQIEDEPSKTRPKRTRKMNPKYN</sequence>
<feature type="compositionally biased region" description="Basic residues" evidence="1">
    <location>
        <begin position="280"/>
        <end position="289"/>
    </location>
</feature>
<name>A3BQ57_ORYSJ</name>
<protein>
    <submittedName>
        <fullName evidence="2">Uncharacterized protein</fullName>
    </submittedName>
</protein>
<dbReference type="Gene3D" id="2.40.50.140">
    <property type="entry name" value="Nucleic acid-binding proteins"/>
    <property type="match status" value="1"/>
</dbReference>
<dbReference type="Proteomes" id="UP000007752">
    <property type="component" value="Chromosome 8"/>
</dbReference>
<feature type="compositionally biased region" description="Basic and acidic residues" evidence="1">
    <location>
        <begin position="384"/>
        <end position="399"/>
    </location>
</feature>
<feature type="region of interest" description="Disordered" evidence="1">
    <location>
        <begin position="127"/>
        <end position="289"/>
    </location>
</feature>
<organism evidence="2">
    <name type="scientific">Oryza sativa subsp. japonica</name>
    <name type="common">Rice</name>
    <dbReference type="NCBI Taxonomy" id="39947"/>
    <lineage>
        <taxon>Eukaryota</taxon>
        <taxon>Viridiplantae</taxon>
        <taxon>Streptophyta</taxon>
        <taxon>Embryophyta</taxon>
        <taxon>Tracheophyta</taxon>
        <taxon>Spermatophyta</taxon>
        <taxon>Magnoliopsida</taxon>
        <taxon>Liliopsida</taxon>
        <taxon>Poales</taxon>
        <taxon>Poaceae</taxon>
        <taxon>BOP clade</taxon>
        <taxon>Oryzoideae</taxon>
        <taxon>Oryzeae</taxon>
        <taxon>Oryzinae</taxon>
        <taxon>Oryza</taxon>
        <taxon>Oryza sativa</taxon>
    </lineage>
</organism>